<protein>
    <recommendedName>
        <fullName evidence="2">2EXR domain-containing protein</fullName>
    </recommendedName>
</protein>
<gene>
    <name evidence="3" type="ORF">C7999DRAFT_32662</name>
</gene>
<dbReference type="PANTHER" id="PTHR35910">
    <property type="entry name" value="2EXR DOMAIN-CONTAINING PROTEIN"/>
    <property type="match status" value="1"/>
</dbReference>
<keyword evidence="4" id="KW-1185">Reference proteome</keyword>
<comment type="caution">
    <text evidence="3">The sequence shown here is derived from an EMBL/GenBank/DDBJ whole genome shotgun (WGS) entry which is preliminary data.</text>
</comment>
<proteinExistence type="predicted"/>
<dbReference type="Pfam" id="PF20150">
    <property type="entry name" value="2EXR"/>
    <property type="match status" value="1"/>
</dbReference>
<dbReference type="AlphaFoldDB" id="A0AAN7HIJ6"/>
<evidence type="ECO:0000313" key="3">
    <source>
        <dbReference type="EMBL" id="KAK4246887.1"/>
    </source>
</evidence>
<accession>A0AAN7HIJ6</accession>
<dbReference type="PANTHER" id="PTHR35910:SF1">
    <property type="entry name" value="2EXR DOMAIN-CONTAINING PROTEIN"/>
    <property type="match status" value="1"/>
</dbReference>
<evidence type="ECO:0000256" key="1">
    <source>
        <dbReference type="SAM" id="MobiDB-lite"/>
    </source>
</evidence>
<dbReference type="Proteomes" id="UP001303647">
    <property type="component" value="Unassembled WGS sequence"/>
</dbReference>
<reference evidence="3" key="1">
    <citation type="journal article" date="2023" name="Mol. Phylogenet. Evol.">
        <title>Genome-scale phylogeny and comparative genomics of the fungal order Sordariales.</title>
        <authorList>
            <person name="Hensen N."/>
            <person name="Bonometti L."/>
            <person name="Westerberg I."/>
            <person name="Brannstrom I.O."/>
            <person name="Guillou S."/>
            <person name="Cros-Aarteil S."/>
            <person name="Calhoun S."/>
            <person name="Haridas S."/>
            <person name="Kuo A."/>
            <person name="Mondo S."/>
            <person name="Pangilinan J."/>
            <person name="Riley R."/>
            <person name="LaButti K."/>
            <person name="Andreopoulos B."/>
            <person name="Lipzen A."/>
            <person name="Chen C."/>
            <person name="Yan M."/>
            <person name="Daum C."/>
            <person name="Ng V."/>
            <person name="Clum A."/>
            <person name="Steindorff A."/>
            <person name="Ohm R.A."/>
            <person name="Martin F."/>
            <person name="Silar P."/>
            <person name="Natvig D.O."/>
            <person name="Lalanne C."/>
            <person name="Gautier V."/>
            <person name="Ament-Velasquez S.L."/>
            <person name="Kruys A."/>
            <person name="Hutchinson M.I."/>
            <person name="Powell A.J."/>
            <person name="Barry K."/>
            <person name="Miller A.N."/>
            <person name="Grigoriev I.V."/>
            <person name="Debuchy R."/>
            <person name="Gladieux P."/>
            <person name="Hiltunen Thoren M."/>
            <person name="Johannesson H."/>
        </authorList>
    </citation>
    <scope>NUCLEOTIDE SEQUENCE</scope>
    <source>
        <strain evidence="3">CBS 359.72</strain>
    </source>
</reference>
<dbReference type="EMBL" id="MU857664">
    <property type="protein sequence ID" value="KAK4246887.1"/>
    <property type="molecule type" value="Genomic_DNA"/>
</dbReference>
<evidence type="ECO:0000259" key="2">
    <source>
        <dbReference type="Pfam" id="PF20150"/>
    </source>
</evidence>
<reference evidence="3" key="2">
    <citation type="submission" date="2023-05" db="EMBL/GenBank/DDBJ databases">
        <authorList>
            <consortium name="Lawrence Berkeley National Laboratory"/>
            <person name="Steindorff A."/>
            <person name="Hensen N."/>
            <person name="Bonometti L."/>
            <person name="Westerberg I."/>
            <person name="Brannstrom I.O."/>
            <person name="Guillou S."/>
            <person name="Cros-Aarteil S."/>
            <person name="Calhoun S."/>
            <person name="Haridas S."/>
            <person name="Kuo A."/>
            <person name="Mondo S."/>
            <person name="Pangilinan J."/>
            <person name="Riley R."/>
            <person name="Labutti K."/>
            <person name="Andreopoulos B."/>
            <person name="Lipzen A."/>
            <person name="Chen C."/>
            <person name="Yanf M."/>
            <person name="Daum C."/>
            <person name="Ng V."/>
            <person name="Clum A."/>
            <person name="Ohm R."/>
            <person name="Martin F."/>
            <person name="Silar P."/>
            <person name="Natvig D."/>
            <person name="Lalanne C."/>
            <person name="Gautier V."/>
            <person name="Ament-Velasquez S.L."/>
            <person name="Kruys A."/>
            <person name="Hutchinson M.I."/>
            <person name="Powell A.J."/>
            <person name="Barry K."/>
            <person name="Miller A.N."/>
            <person name="Grigoriev I.V."/>
            <person name="Debuchy R."/>
            <person name="Gladieux P."/>
            <person name="Thoren M.H."/>
            <person name="Johannesson H."/>
        </authorList>
    </citation>
    <scope>NUCLEOTIDE SEQUENCE</scope>
    <source>
        <strain evidence="3">CBS 359.72</strain>
    </source>
</reference>
<dbReference type="InterPro" id="IPR045518">
    <property type="entry name" value="2EXR"/>
</dbReference>
<name>A0AAN7HIJ6_9PEZI</name>
<organism evidence="3 4">
    <name type="scientific">Corynascus novoguineensis</name>
    <dbReference type="NCBI Taxonomy" id="1126955"/>
    <lineage>
        <taxon>Eukaryota</taxon>
        <taxon>Fungi</taxon>
        <taxon>Dikarya</taxon>
        <taxon>Ascomycota</taxon>
        <taxon>Pezizomycotina</taxon>
        <taxon>Sordariomycetes</taxon>
        <taxon>Sordariomycetidae</taxon>
        <taxon>Sordariales</taxon>
        <taxon>Chaetomiaceae</taxon>
        <taxon>Corynascus</taxon>
    </lineage>
</organism>
<feature type="domain" description="2EXR" evidence="2">
    <location>
        <begin position="266"/>
        <end position="393"/>
    </location>
</feature>
<sequence length="464" mass="51165">MGLKRDVGAGNNYVVQVTGWDCKTRRPTRGSAQNCGLNAGVTSKRDDLGGESLSQDNFFTDMTASGENALMMSIGDVNSGSYTFNLSIAAGTITAVHAVDSDGNTLDASMNGGTSTTTLQASFDPYVVTVRVSEPAFDVALWALTRESQVELAYNLSHSAVDTPSTPPSSSTAGRKGLVKTKEAGGARGLVLLDFGVLTGVIGGLLFLPPLCLDSPIFLSLSSNNNNNNNNDDDDDDDDDNDNDNDRIEQPALLMTIMATAATATFHPFSRLPFELCARIWELTVELRIVEVRVIYYDPSPVKVTDRNAWTPEWSKKRLPPMRHLRSFTPAPAQLQTCRESREDRRKQPCSGYQKAFSEIMTMPYDGFDPVPEKYPQDQRDRYVWLSFDVDIVSIGETDLHGIRSGFSVAEDIYFPCGPENVYFADPEEWGGKIMSSVDLDAMAIREYEERNGREEKLKKDLTH</sequence>
<feature type="compositionally biased region" description="Acidic residues" evidence="1">
    <location>
        <begin position="231"/>
        <end position="243"/>
    </location>
</feature>
<evidence type="ECO:0000313" key="4">
    <source>
        <dbReference type="Proteomes" id="UP001303647"/>
    </source>
</evidence>
<feature type="region of interest" description="Disordered" evidence="1">
    <location>
        <begin position="226"/>
        <end position="247"/>
    </location>
</feature>